<evidence type="ECO:0008006" key="9">
    <source>
        <dbReference type="Google" id="ProtNLM"/>
    </source>
</evidence>
<dbReference type="GO" id="GO:0019432">
    <property type="term" value="P:triglyceride biosynthetic process"/>
    <property type="evidence" value="ECO:0007669"/>
    <property type="project" value="UniProtKB-ARBA"/>
</dbReference>
<evidence type="ECO:0000256" key="5">
    <source>
        <dbReference type="SAM" id="MobiDB-lite"/>
    </source>
</evidence>
<comment type="subcellular location">
    <subcellularLocation>
        <location evidence="1">Membrane</location>
        <topology evidence="1">Multi-pass membrane protein</topology>
    </subcellularLocation>
</comment>
<feature type="transmembrane region" description="Helical" evidence="6">
    <location>
        <begin position="436"/>
        <end position="453"/>
    </location>
</feature>
<organism evidence="7 8">
    <name type="scientific">Ceratodon purpureus</name>
    <name type="common">Fire moss</name>
    <name type="synonym">Dicranum purpureum</name>
    <dbReference type="NCBI Taxonomy" id="3225"/>
    <lineage>
        <taxon>Eukaryota</taxon>
        <taxon>Viridiplantae</taxon>
        <taxon>Streptophyta</taxon>
        <taxon>Embryophyta</taxon>
        <taxon>Bryophyta</taxon>
        <taxon>Bryophytina</taxon>
        <taxon>Bryopsida</taxon>
        <taxon>Dicranidae</taxon>
        <taxon>Pseudoditrichales</taxon>
        <taxon>Ditrichaceae</taxon>
        <taxon>Ceratodon</taxon>
    </lineage>
</organism>
<feature type="transmembrane region" description="Helical" evidence="6">
    <location>
        <begin position="304"/>
        <end position="327"/>
    </location>
</feature>
<dbReference type="GO" id="GO:0016746">
    <property type="term" value="F:acyltransferase activity"/>
    <property type="evidence" value="ECO:0007669"/>
    <property type="project" value="TreeGrafter"/>
</dbReference>
<dbReference type="GO" id="GO:0016020">
    <property type="term" value="C:membrane"/>
    <property type="evidence" value="ECO:0007669"/>
    <property type="project" value="UniProtKB-SubCell"/>
</dbReference>
<proteinExistence type="predicted"/>
<accession>A0A8T0GP79</accession>
<feature type="transmembrane region" description="Helical" evidence="6">
    <location>
        <begin position="339"/>
        <end position="361"/>
    </location>
</feature>
<reference evidence="7" key="1">
    <citation type="submission" date="2020-06" db="EMBL/GenBank/DDBJ databases">
        <title>WGS assembly of Ceratodon purpureus strain R40.</title>
        <authorList>
            <person name="Carey S.B."/>
            <person name="Jenkins J."/>
            <person name="Shu S."/>
            <person name="Lovell J.T."/>
            <person name="Sreedasyam A."/>
            <person name="Maumus F."/>
            <person name="Tiley G.P."/>
            <person name="Fernandez-Pozo N."/>
            <person name="Barry K."/>
            <person name="Chen C."/>
            <person name="Wang M."/>
            <person name="Lipzen A."/>
            <person name="Daum C."/>
            <person name="Saski C.A."/>
            <person name="Payton A.C."/>
            <person name="Mcbreen J.C."/>
            <person name="Conrad R.E."/>
            <person name="Kollar L.M."/>
            <person name="Olsson S."/>
            <person name="Huttunen S."/>
            <person name="Landis J.B."/>
            <person name="Wickett N.J."/>
            <person name="Johnson M.G."/>
            <person name="Rensing S.A."/>
            <person name="Grimwood J."/>
            <person name="Schmutz J."/>
            <person name="Mcdaniel S.F."/>
        </authorList>
    </citation>
    <scope>NUCLEOTIDE SEQUENCE</scope>
    <source>
        <strain evidence="7">R40</strain>
    </source>
</reference>
<feature type="region of interest" description="Disordered" evidence="5">
    <location>
        <begin position="542"/>
        <end position="564"/>
    </location>
</feature>
<comment type="caution">
    <text evidence="7">The sequence shown here is derived from an EMBL/GenBank/DDBJ whole genome shotgun (WGS) entry which is preliminary data.</text>
</comment>
<feature type="transmembrane region" description="Helical" evidence="6">
    <location>
        <begin position="516"/>
        <end position="534"/>
    </location>
</feature>
<evidence type="ECO:0000256" key="6">
    <source>
        <dbReference type="SAM" id="Phobius"/>
    </source>
</evidence>
<evidence type="ECO:0000256" key="3">
    <source>
        <dbReference type="ARBA" id="ARBA00022989"/>
    </source>
</evidence>
<feature type="transmembrane region" description="Helical" evidence="6">
    <location>
        <begin position="114"/>
        <end position="138"/>
    </location>
</feature>
<evidence type="ECO:0000313" key="8">
    <source>
        <dbReference type="Proteomes" id="UP000822688"/>
    </source>
</evidence>
<keyword evidence="4 6" id="KW-0472">Membrane</keyword>
<dbReference type="InterPro" id="IPR004299">
    <property type="entry name" value="MBOAT_fam"/>
</dbReference>
<protein>
    <recommendedName>
        <fullName evidence="9">Membrane-bound O-acyltransferase C24H6.01c</fullName>
    </recommendedName>
</protein>
<evidence type="ECO:0000256" key="4">
    <source>
        <dbReference type="ARBA" id="ARBA00023136"/>
    </source>
</evidence>
<name>A0A8T0GP79_CERPU</name>
<evidence type="ECO:0000313" key="7">
    <source>
        <dbReference type="EMBL" id="KAG0561396.1"/>
    </source>
</evidence>
<feature type="transmembrane region" description="Helical" evidence="6">
    <location>
        <begin position="413"/>
        <end position="430"/>
    </location>
</feature>
<feature type="transmembrane region" description="Helical" evidence="6">
    <location>
        <begin position="14"/>
        <end position="32"/>
    </location>
</feature>
<evidence type="ECO:0000256" key="1">
    <source>
        <dbReference type="ARBA" id="ARBA00004141"/>
    </source>
</evidence>
<dbReference type="PANTHER" id="PTHR13285">
    <property type="entry name" value="ACYLTRANSFERASE"/>
    <property type="match status" value="1"/>
</dbReference>
<dbReference type="Proteomes" id="UP000822688">
    <property type="component" value="Chromosome 9"/>
</dbReference>
<gene>
    <name evidence="7" type="ORF">KC19_9G061700</name>
</gene>
<dbReference type="AlphaFoldDB" id="A0A8T0GP79"/>
<dbReference type="InterPro" id="IPR051085">
    <property type="entry name" value="MB_O-acyltransferase"/>
</dbReference>
<dbReference type="Pfam" id="PF03062">
    <property type="entry name" value="MBOAT"/>
    <property type="match status" value="1"/>
</dbReference>
<evidence type="ECO:0000256" key="2">
    <source>
        <dbReference type="ARBA" id="ARBA00022692"/>
    </source>
</evidence>
<feature type="transmembrane region" description="Helical" evidence="6">
    <location>
        <begin position="259"/>
        <end position="283"/>
    </location>
</feature>
<dbReference type="PANTHER" id="PTHR13285:SF18">
    <property type="entry name" value="PROTEIN-CYSTEINE N-PALMITOYLTRANSFERASE RASP"/>
    <property type="match status" value="1"/>
</dbReference>
<sequence>MVVARKQGTSWRGLELYLCIAYAIVYEGFVVWRSSATSNEYSTGAKAGWLRGLRPGWIGGRMMDLSDTQWRNFRSGLPALMGVMAAFSILGACLRSSLGLKGRGMARFWLMASLVYVIYLHGNCVLFILAITLGNYLLTKSFAGKSAFPYLLWIYNLTFLISNRVYSGYKFASFGEQFAFLDQHRGELRWHINFNMVMLRMLSFGLDYHWARISRPSTVNWENHTRKCDLCTLEASGTEGAACYLSRQEKPVSEAQYNLVAYLAYLLYAPLYIAGPIITFNAFASQLENPQRAYTKKDIAIYGLRWVLCFLLMEFLTHYCYFNAFAISGVWQMLSPVEIFIIGYGVLNFMWLKFLLIWRFFRFWALIDGIETQENMTKCLNNCCDLETFWKSWHASYNRYLVRYLYIPLGGSRWRFLNVWIIFTFVAIWHDLEWRLLSWAWVTCILWGPELLVKSLMRTPQMAGFKKTYVYRECHALAGSLNITGLMLANLVGFVVGPDGMKLLASRMLSRENVPLLLVIIFSFYIGTKLMLGIRDYQEKGKEKTKQGNRLKEGLMDEEVPRTD</sequence>
<feature type="transmembrane region" description="Helical" evidence="6">
    <location>
        <begin position="474"/>
        <end position="496"/>
    </location>
</feature>
<keyword evidence="3 6" id="KW-1133">Transmembrane helix</keyword>
<keyword evidence="2 6" id="KW-0812">Transmembrane</keyword>
<dbReference type="GO" id="GO:0005783">
    <property type="term" value="C:endoplasmic reticulum"/>
    <property type="evidence" value="ECO:0007669"/>
    <property type="project" value="TreeGrafter"/>
</dbReference>
<dbReference type="EMBL" id="CM026430">
    <property type="protein sequence ID" value="KAG0561396.1"/>
    <property type="molecule type" value="Genomic_DNA"/>
</dbReference>
<keyword evidence="8" id="KW-1185">Reference proteome</keyword>
<feature type="transmembrane region" description="Helical" evidence="6">
    <location>
        <begin position="75"/>
        <end position="94"/>
    </location>
</feature>